<reference evidence="8 9" key="1">
    <citation type="submission" date="2019-03" db="EMBL/GenBank/DDBJ databases">
        <title>Genomic Encyclopedia of Archaeal and Bacterial Type Strains, Phase II (KMG-II): from individual species to whole genera.</title>
        <authorList>
            <person name="Goeker M."/>
        </authorList>
    </citation>
    <scope>NUCLEOTIDE SEQUENCE [LARGE SCALE GENOMIC DNA]</scope>
    <source>
        <strain evidence="8 9">RL-C</strain>
    </source>
</reference>
<dbReference type="HAMAP" id="MF_01676">
    <property type="entry name" value="AhpD"/>
    <property type="match status" value="1"/>
</dbReference>
<evidence type="ECO:0000313" key="8">
    <source>
        <dbReference type="EMBL" id="TCN63853.1"/>
    </source>
</evidence>
<dbReference type="PANTHER" id="PTHR33930">
    <property type="entry name" value="ALKYL HYDROPEROXIDE REDUCTASE AHPD"/>
    <property type="match status" value="1"/>
</dbReference>
<dbReference type="EC" id="1.11.1.28" evidence="6"/>
<keyword evidence="2 6" id="KW-0049">Antioxidant</keyword>
<comment type="caution">
    <text evidence="8">The sequence shown here is derived from an EMBL/GenBank/DDBJ whole genome shotgun (WGS) entry which is preliminary data.</text>
</comment>
<feature type="disulfide bond" evidence="6">
    <location>
        <begin position="153"/>
        <end position="156"/>
    </location>
</feature>
<dbReference type="AlphaFoldDB" id="A0A4R2E6Z3"/>
<evidence type="ECO:0000259" key="7">
    <source>
        <dbReference type="Pfam" id="PF02627"/>
    </source>
</evidence>
<keyword evidence="9" id="KW-1185">Reference proteome</keyword>
<dbReference type="Pfam" id="PF02627">
    <property type="entry name" value="CMD"/>
    <property type="match status" value="1"/>
</dbReference>
<dbReference type="PANTHER" id="PTHR33930:SF7">
    <property type="entry name" value="ALKYL HYDROPEROXIDE REDUCTASE AHPD"/>
    <property type="match status" value="1"/>
</dbReference>
<accession>A0A4R2E6Z3</accession>
<keyword evidence="1 6" id="KW-0575">Peroxidase</keyword>
<dbReference type="OrthoDB" id="9808310at2"/>
<comment type="function">
    <text evidence="6">Antioxidant protein with alkyl hydroperoxidase activity. Required for the reduction of the AhpC active site cysteine residues and for the regeneration of the AhpC enzyme activity.</text>
</comment>
<dbReference type="InterPro" id="IPR029032">
    <property type="entry name" value="AhpD-like"/>
</dbReference>
<evidence type="ECO:0000256" key="1">
    <source>
        <dbReference type="ARBA" id="ARBA00022559"/>
    </source>
</evidence>
<dbReference type="Proteomes" id="UP000294830">
    <property type="component" value="Unassembled WGS sequence"/>
</dbReference>
<dbReference type="InterPro" id="IPR003779">
    <property type="entry name" value="CMD-like"/>
</dbReference>
<feature type="active site" description="Proton donor" evidence="6">
    <location>
        <position position="153"/>
    </location>
</feature>
<dbReference type="InterPro" id="IPR004674">
    <property type="entry name" value="AhpD"/>
</dbReference>
<comment type="similarity">
    <text evidence="6">Belongs to the AhpD family.</text>
</comment>
<evidence type="ECO:0000256" key="3">
    <source>
        <dbReference type="ARBA" id="ARBA00023002"/>
    </source>
</evidence>
<dbReference type="RefSeq" id="WP_131840008.1">
    <property type="nucleotide sequence ID" value="NZ_SLWB01000014.1"/>
</dbReference>
<evidence type="ECO:0000256" key="6">
    <source>
        <dbReference type="HAMAP-Rule" id="MF_01676"/>
    </source>
</evidence>
<feature type="active site" description="Cysteine sulfenic acid (-SOH) intermediate" evidence="6">
    <location>
        <position position="156"/>
    </location>
</feature>
<dbReference type="GO" id="GO:0006979">
    <property type="term" value="P:response to oxidative stress"/>
    <property type="evidence" value="ECO:0007669"/>
    <property type="project" value="InterPro"/>
</dbReference>
<name>A0A4R2E6Z3_9BACT</name>
<dbReference type="GO" id="GO:0032843">
    <property type="term" value="F:hydroperoxide reductase activity"/>
    <property type="evidence" value="ECO:0007669"/>
    <property type="project" value="InterPro"/>
</dbReference>
<feature type="disulfide bond" description="Interchain (with AhpC); in linked form" evidence="6">
    <location>
        <position position="156"/>
    </location>
</feature>
<evidence type="ECO:0000256" key="5">
    <source>
        <dbReference type="ARBA" id="ARBA00023284"/>
    </source>
</evidence>
<protein>
    <recommendedName>
        <fullName evidence="6">Alkyl hydroperoxide reductase AhpD</fullName>
        <ecNumber evidence="6">1.11.1.28</ecNumber>
    </recommendedName>
    <alternativeName>
        <fullName evidence="6">Alkylhydroperoxidase AhpD</fullName>
    </alternativeName>
</protein>
<dbReference type="EMBL" id="SLWB01000014">
    <property type="protein sequence ID" value="TCN63853.1"/>
    <property type="molecule type" value="Genomic_DNA"/>
</dbReference>
<dbReference type="GO" id="GO:0045454">
    <property type="term" value="P:cell redox homeostasis"/>
    <property type="evidence" value="ECO:0007669"/>
    <property type="project" value="TreeGrafter"/>
</dbReference>
<keyword evidence="5 6" id="KW-0676">Redox-active center</keyword>
<evidence type="ECO:0000313" key="9">
    <source>
        <dbReference type="Proteomes" id="UP000294830"/>
    </source>
</evidence>
<evidence type="ECO:0000256" key="4">
    <source>
        <dbReference type="ARBA" id="ARBA00023157"/>
    </source>
</evidence>
<organism evidence="8 9">
    <name type="scientific">Acetobacteroides hydrogenigenes</name>
    <dbReference type="NCBI Taxonomy" id="979970"/>
    <lineage>
        <taxon>Bacteria</taxon>
        <taxon>Pseudomonadati</taxon>
        <taxon>Bacteroidota</taxon>
        <taxon>Bacteroidia</taxon>
        <taxon>Bacteroidales</taxon>
        <taxon>Rikenellaceae</taxon>
        <taxon>Acetobacteroides</taxon>
    </lineage>
</organism>
<dbReference type="GO" id="GO:0051920">
    <property type="term" value="F:peroxiredoxin activity"/>
    <property type="evidence" value="ECO:0007669"/>
    <property type="project" value="InterPro"/>
</dbReference>
<dbReference type="NCBIfam" id="TIGR00778">
    <property type="entry name" value="ahpD_dom"/>
    <property type="match status" value="1"/>
</dbReference>
<feature type="domain" description="Carboxymuconolactone decarboxylase-like" evidence="7">
    <location>
        <begin position="118"/>
        <end position="184"/>
    </location>
</feature>
<dbReference type="SUPFAM" id="SSF69118">
    <property type="entry name" value="AhpD-like"/>
    <property type="match status" value="1"/>
</dbReference>
<dbReference type="Gene3D" id="1.20.1290.10">
    <property type="entry name" value="AhpD-like"/>
    <property type="match status" value="1"/>
</dbReference>
<evidence type="ECO:0000256" key="2">
    <source>
        <dbReference type="ARBA" id="ARBA00022862"/>
    </source>
</evidence>
<gene>
    <name evidence="6" type="primary">ahpD</name>
    <name evidence="8" type="ORF">CLV25_1148</name>
</gene>
<dbReference type="InterPro" id="IPR004675">
    <property type="entry name" value="AhpD_core"/>
</dbReference>
<keyword evidence="3 6" id="KW-0560">Oxidoreductase</keyword>
<keyword evidence="4 6" id="KW-1015">Disulfide bond</keyword>
<comment type="catalytic activity">
    <reaction evidence="6">
        <text>N(6)-[(R)-dihydrolipoyl]-L-lysyl-[lipoyl-carrier protein] + a hydroperoxide = N(6)-[(R)-lipoyl]-L-lysyl-[lipoyl-carrier protein] + an alcohol + H2O</text>
        <dbReference type="Rhea" id="RHEA:62636"/>
        <dbReference type="Rhea" id="RHEA-COMP:10502"/>
        <dbReference type="Rhea" id="RHEA-COMP:16355"/>
        <dbReference type="ChEBI" id="CHEBI:15377"/>
        <dbReference type="ChEBI" id="CHEBI:30879"/>
        <dbReference type="ChEBI" id="CHEBI:35924"/>
        <dbReference type="ChEBI" id="CHEBI:83099"/>
        <dbReference type="ChEBI" id="CHEBI:83100"/>
        <dbReference type="EC" id="1.11.1.28"/>
    </reaction>
</comment>
<sequence length="192" mass="20896">MYNNTAIELLQELNISGDTLYPSLKALSDANSKYLRDLKLNVKTSLASEALGEKDTLLVAYAIAVNAKNRALQEAFYAKALAAGSTNDEVGEAAAIASLLSANNVLYRFRHFSDNKKYAELPARIRMNIMMSPILGKELFELISLAVSSVNGCEVCVNSHEHSVRELGASEEKIFDAIRVAAIVTSLDRIIG</sequence>
<dbReference type="GO" id="GO:0015036">
    <property type="term" value="F:disulfide oxidoreductase activity"/>
    <property type="evidence" value="ECO:0007669"/>
    <property type="project" value="TreeGrafter"/>
</dbReference>
<proteinExistence type="inferred from homology"/>